<sequence length="124" mass="14374">MTKKIGRAKARAVAKAILDMDFQWSAQFGDIGLNDLNYSDLFLQMWAGDQTEFPKTALYEFMPGVSRRTAVAYVQRLIDENWLLESAAQNDRRIRYVRLSPEIADRLERFLAFVHLRFAALDKV</sequence>
<evidence type="ECO:0000313" key="1">
    <source>
        <dbReference type="EMBL" id="TDG25996.1"/>
    </source>
</evidence>
<dbReference type="SUPFAM" id="SSF46785">
    <property type="entry name" value="Winged helix' DNA-binding domain"/>
    <property type="match status" value="1"/>
</dbReference>
<dbReference type="Proteomes" id="UP000295722">
    <property type="component" value="Unassembled WGS sequence"/>
</dbReference>
<dbReference type="Gene3D" id="1.10.10.10">
    <property type="entry name" value="Winged helix-like DNA-binding domain superfamily/Winged helix DNA-binding domain"/>
    <property type="match status" value="1"/>
</dbReference>
<dbReference type="AlphaFoldDB" id="A0A4R5MGI7"/>
<name>A0A4R5MGI7_9BURK</name>
<reference evidence="1 2" key="1">
    <citation type="submission" date="2019-03" db="EMBL/GenBank/DDBJ databases">
        <title>Paraburkholderia sp. 4M-K11, isolated from subtropical forest soil.</title>
        <authorList>
            <person name="Gao Z.-H."/>
            <person name="Qiu L.-H."/>
        </authorList>
    </citation>
    <scope>NUCLEOTIDE SEQUENCE [LARGE SCALE GENOMIC DNA]</scope>
    <source>
        <strain evidence="1 2">4M-K11</strain>
    </source>
</reference>
<accession>A0A4R5MGI7</accession>
<evidence type="ECO:0000313" key="2">
    <source>
        <dbReference type="Proteomes" id="UP000295722"/>
    </source>
</evidence>
<comment type="caution">
    <text evidence="1">The sequence shown here is derived from an EMBL/GenBank/DDBJ whole genome shotgun (WGS) entry which is preliminary data.</text>
</comment>
<organism evidence="1 2">
    <name type="scientific">Paraburkholderia silviterrae</name>
    <dbReference type="NCBI Taxonomy" id="2528715"/>
    <lineage>
        <taxon>Bacteria</taxon>
        <taxon>Pseudomonadati</taxon>
        <taxon>Pseudomonadota</taxon>
        <taxon>Betaproteobacteria</taxon>
        <taxon>Burkholderiales</taxon>
        <taxon>Burkholderiaceae</taxon>
        <taxon>Paraburkholderia</taxon>
    </lineage>
</organism>
<dbReference type="InterPro" id="IPR036388">
    <property type="entry name" value="WH-like_DNA-bd_sf"/>
</dbReference>
<protein>
    <submittedName>
        <fullName evidence="1">MarR family transcriptional regulator</fullName>
    </submittedName>
</protein>
<keyword evidence="2" id="KW-1185">Reference proteome</keyword>
<dbReference type="EMBL" id="SMRP01000001">
    <property type="protein sequence ID" value="TDG25996.1"/>
    <property type="molecule type" value="Genomic_DNA"/>
</dbReference>
<proteinExistence type="predicted"/>
<gene>
    <name evidence="1" type="ORF">EYW47_01130</name>
</gene>
<dbReference type="InterPro" id="IPR036390">
    <property type="entry name" value="WH_DNA-bd_sf"/>
</dbReference>
<dbReference type="OrthoDB" id="8547665at2"/>